<organism evidence="1 2">
    <name type="scientific">Owenia fusiformis</name>
    <name type="common">Polychaete worm</name>
    <dbReference type="NCBI Taxonomy" id="6347"/>
    <lineage>
        <taxon>Eukaryota</taxon>
        <taxon>Metazoa</taxon>
        <taxon>Spiralia</taxon>
        <taxon>Lophotrochozoa</taxon>
        <taxon>Annelida</taxon>
        <taxon>Polychaeta</taxon>
        <taxon>Sedentaria</taxon>
        <taxon>Canalipalpata</taxon>
        <taxon>Sabellida</taxon>
        <taxon>Oweniida</taxon>
        <taxon>Oweniidae</taxon>
        <taxon>Owenia</taxon>
    </lineage>
</organism>
<accession>A0A8S4NMC7</accession>
<gene>
    <name evidence="1" type="ORF">OFUS_LOCUS9308</name>
</gene>
<name>A0A8S4NMC7_OWEFU</name>
<sequence length="140" mass="15743">MANILLQDLAKPIADVLADISSLPKDCIIQQLIECGSIEEILDARKEAFNSSLNRLIDFFNGEDYNFKTELKLINRKNGPNQLKLLVNDLYELFAFASNLLDEMPTGPLAPIKDKPLNNALKTIVLAVEKTLKERVLFLN</sequence>
<protein>
    <submittedName>
        <fullName evidence="1">Uncharacterized protein</fullName>
    </submittedName>
</protein>
<dbReference type="EMBL" id="CAIIXF020000005">
    <property type="protein sequence ID" value="CAH1782909.1"/>
    <property type="molecule type" value="Genomic_DNA"/>
</dbReference>
<evidence type="ECO:0000313" key="1">
    <source>
        <dbReference type="EMBL" id="CAH1782909.1"/>
    </source>
</evidence>
<proteinExistence type="predicted"/>
<keyword evidence="2" id="KW-1185">Reference proteome</keyword>
<dbReference type="AlphaFoldDB" id="A0A8S4NMC7"/>
<evidence type="ECO:0000313" key="2">
    <source>
        <dbReference type="Proteomes" id="UP000749559"/>
    </source>
</evidence>
<reference evidence="1" key="1">
    <citation type="submission" date="2022-03" db="EMBL/GenBank/DDBJ databases">
        <authorList>
            <person name="Martin C."/>
        </authorList>
    </citation>
    <scope>NUCLEOTIDE SEQUENCE</scope>
</reference>
<comment type="caution">
    <text evidence="1">The sequence shown here is derived from an EMBL/GenBank/DDBJ whole genome shotgun (WGS) entry which is preliminary data.</text>
</comment>
<dbReference type="Proteomes" id="UP000749559">
    <property type="component" value="Unassembled WGS sequence"/>
</dbReference>